<dbReference type="AlphaFoldDB" id="A0A067NRV5"/>
<evidence type="ECO:0000256" key="4">
    <source>
        <dbReference type="ARBA" id="ARBA00010617"/>
    </source>
</evidence>
<dbReference type="PRINTS" id="PR00463">
    <property type="entry name" value="EP450I"/>
</dbReference>
<keyword evidence="5 13" id="KW-0349">Heme</keyword>
<dbReference type="InterPro" id="IPR001128">
    <property type="entry name" value="Cyt_P450"/>
</dbReference>
<evidence type="ECO:0000256" key="1">
    <source>
        <dbReference type="ARBA" id="ARBA00001971"/>
    </source>
</evidence>
<feature type="binding site" description="axial binding residue" evidence="13">
    <location>
        <position position="472"/>
    </location>
    <ligand>
        <name>heme</name>
        <dbReference type="ChEBI" id="CHEBI:30413"/>
    </ligand>
    <ligandPart>
        <name>Fe</name>
        <dbReference type="ChEBI" id="CHEBI:18248"/>
    </ligandPart>
</feature>
<evidence type="ECO:0000256" key="2">
    <source>
        <dbReference type="ARBA" id="ARBA00004370"/>
    </source>
</evidence>
<dbReference type="SUPFAM" id="SSF48264">
    <property type="entry name" value="Cytochrome P450"/>
    <property type="match status" value="1"/>
</dbReference>
<comment type="similarity">
    <text evidence="4">Belongs to the cytochrome P450 family.</text>
</comment>
<evidence type="ECO:0000256" key="11">
    <source>
        <dbReference type="ARBA" id="ARBA00023033"/>
    </source>
</evidence>
<accession>A0A067NRV5</accession>
<dbReference type="GO" id="GO:0005506">
    <property type="term" value="F:iron ion binding"/>
    <property type="evidence" value="ECO:0007669"/>
    <property type="project" value="InterPro"/>
</dbReference>
<comment type="cofactor">
    <cofactor evidence="1 13">
        <name>heme</name>
        <dbReference type="ChEBI" id="CHEBI:30413"/>
    </cofactor>
</comment>
<dbReference type="GO" id="GO:0004497">
    <property type="term" value="F:monooxygenase activity"/>
    <property type="evidence" value="ECO:0007669"/>
    <property type="project" value="UniProtKB-KW"/>
</dbReference>
<evidence type="ECO:0000256" key="12">
    <source>
        <dbReference type="ARBA" id="ARBA00023136"/>
    </source>
</evidence>
<dbReference type="GO" id="GO:0020037">
    <property type="term" value="F:heme binding"/>
    <property type="evidence" value="ECO:0007669"/>
    <property type="project" value="InterPro"/>
</dbReference>
<keyword evidence="10 13" id="KW-0408">Iron</keyword>
<evidence type="ECO:0000256" key="9">
    <source>
        <dbReference type="ARBA" id="ARBA00023002"/>
    </source>
</evidence>
<dbReference type="InParanoid" id="A0A067NRV5"/>
<evidence type="ECO:0000256" key="8">
    <source>
        <dbReference type="ARBA" id="ARBA00022989"/>
    </source>
</evidence>
<dbReference type="STRING" id="1137138.A0A067NRV5"/>
<comment type="pathway">
    <text evidence="3">Secondary metabolite biosynthesis; terpenoid biosynthesis.</text>
</comment>
<keyword evidence="12" id="KW-0472">Membrane</keyword>
<evidence type="ECO:0008006" key="16">
    <source>
        <dbReference type="Google" id="ProtNLM"/>
    </source>
</evidence>
<dbReference type="HOGENOM" id="CLU_001570_5_11_1"/>
<keyword evidence="11" id="KW-0503">Monooxygenase</keyword>
<name>A0A067NRV5_PLEO1</name>
<dbReference type="VEuPathDB" id="FungiDB:PLEOSDRAFT_1088487"/>
<evidence type="ECO:0000256" key="5">
    <source>
        <dbReference type="ARBA" id="ARBA00022617"/>
    </source>
</evidence>
<keyword evidence="7 13" id="KW-0479">Metal-binding</keyword>
<keyword evidence="8" id="KW-1133">Transmembrane helix</keyword>
<evidence type="ECO:0000256" key="13">
    <source>
        <dbReference type="PIRSR" id="PIRSR602401-1"/>
    </source>
</evidence>
<reference evidence="15" key="1">
    <citation type="journal article" date="2014" name="Proc. Natl. Acad. Sci. U.S.A.">
        <title>Extensive sampling of basidiomycete genomes demonstrates inadequacy of the white-rot/brown-rot paradigm for wood decay fungi.</title>
        <authorList>
            <person name="Riley R."/>
            <person name="Salamov A.A."/>
            <person name="Brown D.W."/>
            <person name="Nagy L.G."/>
            <person name="Floudas D."/>
            <person name="Held B.W."/>
            <person name="Levasseur A."/>
            <person name="Lombard V."/>
            <person name="Morin E."/>
            <person name="Otillar R."/>
            <person name="Lindquist E.A."/>
            <person name="Sun H."/>
            <person name="LaButti K.M."/>
            <person name="Schmutz J."/>
            <person name="Jabbour D."/>
            <person name="Luo H."/>
            <person name="Baker S.E."/>
            <person name="Pisabarro A.G."/>
            <person name="Walton J.D."/>
            <person name="Blanchette R.A."/>
            <person name="Henrissat B."/>
            <person name="Martin F."/>
            <person name="Cullen D."/>
            <person name="Hibbett D.S."/>
            <person name="Grigoriev I.V."/>
        </authorList>
    </citation>
    <scope>NUCLEOTIDE SEQUENCE [LARGE SCALE GENOMIC DNA]</scope>
    <source>
        <strain evidence="15">PC15</strain>
    </source>
</reference>
<dbReference type="Pfam" id="PF00067">
    <property type="entry name" value="p450"/>
    <property type="match status" value="1"/>
</dbReference>
<dbReference type="Proteomes" id="UP000027073">
    <property type="component" value="Unassembled WGS sequence"/>
</dbReference>
<evidence type="ECO:0000256" key="10">
    <source>
        <dbReference type="ARBA" id="ARBA00023004"/>
    </source>
</evidence>
<protein>
    <recommendedName>
        <fullName evidence="16">Cytochrome P450</fullName>
    </recommendedName>
</protein>
<dbReference type="InterPro" id="IPR002401">
    <property type="entry name" value="Cyt_P450_E_grp-I"/>
</dbReference>
<dbReference type="GO" id="GO:0016705">
    <property type="term" value="F:oxidoreductase activity, acting on paired donors, with incorporation or reduction of molecular oxygen"/>
    <property type="evidence" value="ECO:0007669"/>
    <property type="project" value="InterPro"/>
</dbReference>
<keyword evidence="9" id="KW-0560">Oxidoreductase</keyword>
<evidence type="ECO:0000256" key="3">
    <source>
        <dbReference type="ARBA" id="ARBA00004721"/>
    </source>
</evidence>
<evidence type="ECO:0000313" key="15">
    <source>
        <dbReference type="Proteomes" id="UP000027073"/>
    </source>
</evidence>
<dbReference type="Gene3D" id="1.10.630.10">
    <property type="entry name" value="Cytochrome P450"/>
    <property type="match status" value="1"/>
</dbReference>
<dbReference type="OrthoDB" id="1470350at2759"/>
<organism evidence="14 15">
    <name type="scientific">Pleurotus ostreatus (strain PC15)</name>
    <name type="common">Oyster mushroom</name>
    <dbReference type="NCBI Taxonomy" id="1137138"/>
    <lineage>
        <taxon>Eukaryota</taxon>
        <taxon>Fungi</taxon>
        <taxon>Dikarya</taxon>
        <taxon>Basidiomycota</taxon>
        <taxon>Agaricomycotina</taxon>
        <taxon>Agaricomycetes</taxon>
        <taxon>Agaricomycetidae</taxon>
        <taxon>Agaricales</taxon>
        <taxon>Pleurotineae</taxon>
        <taxon>Pleurotaceae</taxon>
        <taxon>Pleurotus</taxon>
    </lineage>
</organism>
<dbReference type="PANTHER" id="PTHR24305">
    <property type="entry name" value="CYTOCHROME P450"/>
    <property type="match status" value="1"/>
</dbReference>
<proteinExistence type="inferred from homology"/>
<evidence type="ECO:0000256" key="6">
    <source>
        <dbReference type="ARBA" id="ARBA00022692"/>
    </source>
</evidence>
<dbReference type="PANTHER" id="PTHR24305:SF166">
    <property type="entry name" value="CYTOCHROME P450 12A4, MITOCHONDRIAL-RELATED"/>
    <property type="match status" value="1"/>
</dbReference>
<gene>
    <name evidence="14" type="ORF">PLEOSDRAFT_1088487</name>
</gene>
<dbReference type="PRINTS" id="PR00385">
    <property type="entry name" value="P450"/>
</dbReference>
<keyword evidence="6" id="KW-0812">Transmembrane</keyword>
<dbReference type="EMBL" id="KL198006">
    <property type="protein sequence ID" value="KDQ30684.1"/>
    <property type="molecule type" value="Genomic_DNA"/>
</dbReference>
<dbReference type="InterPro" id="IPR050121">
    <property type="entry name" value="Cytochrome_P450_monoxygenase"/>
</dbReference>
<evidence type="ECO:0000256" key="7">
    <source>
        <dbReference type="ARBA" id="ARBA00022723"/>
    </source>
</evidence>
<comment type="subcellular location">
    <subcellularLocation>
        <location evidence="2">Membrane</location>
    </subcellularLocation>
</comment>
<evidence type="ECO:0000313" key="14">
    <source>
        <dbReference type="EMBL" id="KDQ30684.1"/>
    </source>
</evidence>
<dbReference type="GO" id="GO:0016020">
    <property type="term" value="C:membrane"/>
    <property type="evidence" value="ECO:0007669"/>
    <property type="project" value="UniProtKB-SubCell"/>
</dbReference>
<sequence>MGIILYALVAALFLVVVISFARRSRDYVRKLRGPPSPSWLLGNEVEIRNQSEVGDLDFPWVREYGATFNTRGTWGKRVVFTCDPRAVQHIFHTKGYHYPKRADAAQATRNILGRGIMWASGDTHQRHRKVMNPAFTAQQLRAFLPLFQSTASRMTQKWKDLIQAGEHTFNVSRWLARSTLDAIGEAAFDYRFGAIDSAQNPLSKSMENLFSDTLLYPSGVDLLFKGLWQYIPTSILQYVEYIPTKEYIRFRAFRKLAKSVSKGLIEQRASVSMGDGTSRDVMSVLVRANVSDDPKGQLDEDEILSQMATIILAGYETTALTLAWLLYELSKHPEDQKMMREEMRELRAKLPRGTEFTMLHLDSMTFTIACMKEVLRLYPIVPALVRTAERDDVLPLALPIVTKDGETLTELPIQKGQDFIVSICAYNRLPSVWGSDADEWNPRRFLDTSKEKQTSVGVYANLMTFSGGVQACIGWRFAVIELQALLVEAVENFKFVLPKGVEIMRLPAGIMVPMVRGKMSEGTQMPLQVSLMEE</sequence>
<dbReference type="InterPro" id="IPR036396">
    <property type="entry name" value="Cyt_P450_sf"/>
</dbReference>